<gene>
    <name evidence="3" type="primary">dgt</name>
    <name evidence="3" type="ORF">GCM10023116_50170</name>
</gene>
<proteinExistence type="predicted"/>
<keyword evidence="1" id="KW-0378">Hydrolase</keyword>
<dbReference type="InterPro" id="IPR003607">
    <property type="entry name" value="HD/PDEase_dom"/>
</dbReference>
<comment type="caution">
    <text evidence="3">The sequence shown here is derived from an EMBL/GenBank/DDBJ whole genome shotgun (WGS) entry which is preliminary data.</text>
</comment>
<evidence type="ECO:0000256" key="1">
    <source>
        <dbReference type="ARBA" id="ARBA00022801"/>
    </source>
</evidence>
<dbReference type="InterPro" id="IPR023293">
    <property type="entry name" value="dGTP_triP_hydro_central_sf"/>
</dbReference>
<dbReference type="InterPro" id="IPR026875">
    <property type="entry name" value="PHydrolase_assoc_dom"/>
</dbReference>
<dbReference type="CDD" id="cd00077">
    <property type="entry name" value="HDc"/>
    <property type="match status" value="1"/>
</dbReference>
<name>A0ABP8VAY1_9GAMM</name>
<keyword evidence="4" id="KW-1185">Reference proteome</keyword>
<dbReference type="InterPro" id="IPR006674">
    <property type="entry name" value="HD_domain"/>
</dbReference>
<dbReference type="EMBL" id="BAABFL010000480">
    <property type="protein sequence ID" value="GAA4652733.1"/>
    <property type="molecule type" value="Genomic_DNA"/>
</dbReference>
<dbReference type="PANTHER" id="PTHR11373:SF32">
    <property type="entry name" value="DEOXYGUANOSINETRIPHOSPHATE TRIPHOSPHOHYDROLASE"/>
    <property type="match status" value="1"/>
</dbReference>
<dbReference type="SUPFAM" id="SSF109604">
    <property type="entry name" value="HD-domain/PDEase-like"/>
    <property type="match status" value="1"/>
</dbReference>
<dbReference type="Pfam" id="PF01966">
    <property type="entry name" value="HD"/>
    <property type="match status" value="1"/>
</dbReference>
<dbReference type="Proteomes" id="UP001500604">
    <property type="component" value="Unassembled WGS sequence"/>
</dbReference>
<evidence type="ECO:0000313" key="3">
    <source>
        <dbReference type="EMBL" id="GAA4652733.1"/>
    </source>
</evidence>
<dbReference type="InterPro" id="IPR050135">
    <property type="entry name" value="dGTPase-like"/>
</dbReference>
<dbReference type="PANTHER" id="PTHR11373">
    <property type="entry name" value="DEOXYNUCLEOSIDE TRIPHOSPHATE TRIPHOSPHOHYDROLASE"/>
    <property type="match status" value="1"/>
</dbReference>
<dbReference type="Gene3D" id="1.10.3410.10">
    <property type="entry name" value="putative deoxyguanosinetriphosphate triphosphohydrolase like domain"/>
    <property type="match status" value="1"/>
</dbReference>
<evidence type="ECO:0000259" key="2">
    <source>
        <dbReference type="PROSITE" id="PS51831"/>
    </source>
</evidence>
<dbReference type="PROSITE" id="PS51831">
    <property type="entry name" value="HD"/>
    <property type="match status" value="1"/>
</dbReference>
<reference evidence="4" key="1">
    <citation type="journal article" date="2019" name="Int. J. Syst. Evol. Microbiol.">
        <title>The Global Catalogue of Microorganisms (GCM) 10K type strain sequencing project: providing services to taxonomists for standard genome sequencing and annotation.</title>
        <authorList>
            <consortium name="The Broad Institute Genomics Platform"/>
            <consortium name="The Broad Institute Genome Sequencing Center for Infectious Disease"/>
            <person name="Wu L."/>
            <person name="Ma J."/>
        </authorList>
    </citation>
    <scope>NUCLEOTIDE SEQUENCE [LARGE SCALE GENOMIC DNA]</scope>
    <source>
        <strain evidence="4">JCM 17805</strain>
    </source>
</reference>
<accession>A0ABP8VAY1</accession>
<sequence length="481" mass="54840">MDYRNKITTERLRPSSVSDARDVVEETESNRGRIIQSSAIRRLQQKTQVYPLETNAAVRSRLTHSLEVQQTGRFIARRILAAFREQGKLIELGLEGIETAFVNLVEMSCLMHDVGNPPFGHFGEAAINDWMKKHAGHCYQKASGDAETSTLFNEVLLPDVCLFEGNAQGVRIIATLQELNLTCSQIAALIKYTRPAYQPRDKNGFGFDYLNRKPGYYYAEEGLIQHIWQHLGIAEGHRYPLTYIMEAADDISYCIADLEDAVDKGILTLSTLSSFLEDEWTERCHGQSQYLPDIIEDAMTADITAHGFITRFRTRLVNDLAAYAAQRYIECHEQIYAGSLNEPLIDGGSEQHLALVTLKQVARKHVFSSKEVETPELRGYSALKGLLEIYRPLLEISADDIAAMVRKEHSPYFISQRLFHRLPKRYVEAYLRPTAELADSTTSAQEKQELEWYYRMRLLIDYLSGMTDDFVLREFQCLSAI</sequence>
<dbReference type="Gene3D" id="1.10.3210.10">
    <property type="entry name" value="Hypothetical protein af1432"/>
    <property type="match status" value="1"/>
</dbReference>
<dbReference type="Pfam" id="PF13286">
    <property type="entry name" value="HD_assoc"/>
    <property type="match status" value="1"/>
</dbReference>
<protein>
    <submittedName>
        <fullName evidence="3">DGTPase</fullName>
    </submittedName>
</protein>
<organism evidence="3 4">
    <name type="scientific">Kistimonas scapharcae</name>
    <dbReference type="NCBI Taxonomy" id="1036133"/>
    <lineage>
        <taxon>Bacteria</taxon>
        <taxon>Pseudomonadati</taxon>
        <taxon>Pseudomonadota</taxon>
        <taxon>Gammaproteobacteria</taxon>
        <taxon>Oceanospirillales</taxon>
        <taxon>Endozoicomonadaceae</taxon>
        <taxon>Kistimonas</taxon>
    </lineage>
</organism>
<feature type="domain" description="HD" evidence="2">
    <location>
        <begin position="61"/>
        <end position="254"/>
    </location>
</feature>
<evidence type="ECO:0000313" key="4">
    <source>
        <dbReference type="Proteomes" id="UP001500604"/>
    </source>
</evidence>
<dbReference type="SMART" id="SM00471">
    <property type="entry name" value="HDc"/>
    <property type="match status" value="1"/>
</dbReference>
<dbReference type="NCBIfam" id="TIGR01353">
    <property type="entry name" value="dGTP_triPase"/>
    <property type="match status" value="1"/>
</dbReference>
<dbReference type="InterPro" id="IPR006261">
    <property type="entry name" value="dGTPase"/>
</dbReference>
<dbReference type="NCBIfam" id="NF003429">
    <property type="entry name" value="PRK04926.1"/>
    <property type="match status" value="1"/>
</dbReference>